<dbReference type="AlphaFoldDB" id="A0AAW2SLL2"/>
<proteinExistence type="predicted"/>
<evidence type="ECO:0008006" key="5">
    <source>
        <dbReference type="Google" id="ProtNLM"/>
    </source>
</evidence>
<feature type="domain" description="Endonuclease/exonuclease/phosphatase" evidence="2">
    <location>
        <begin position="34"/>
        <end position="148"/>
    </location>
</feature>
<name>A0AAW2SLL2_SESRA</name>
<dbReference type="InterPro" id="IPR005135">
    <property type="entry name" value="Endo/exonuclease/phosphatase"/>
</dbReference>
<reference evidence="4" key="1">
    <citation type="submission" date="2020-06" db="EMBL/GenBank/DDBJ databases">
        <authorList>
            <person name="Li T."/>
            <person name="Hu X."/>
            <person name="Zhang T."/>
            <person name="Song X."/>
            <person name="Zhang H."/>
            <person name="Dai N."/>
            <person name="Sheng W."/>
            <person name="Hou X."/>
            <person name="Wei L."/>
        </authorList>
    </citation>
    <scope>NUCLEOTIDE SEQUENCE</scope>
    <source>
        <strain evidence="4">G02</strain>
        <tissue evidence="4">Leaf</tissue>
    </source>
</reference>
<dbReference type="InterPro" id="IPR036691">
    <property type="entry name" value="Endo/exonu/phosph_ase_sf"/>
</dbReference>
<evidence type="ECO:0000259" key="1">
    <source>
        <dbReference type="Pfam" id="PF00078"/>
    </source>
</evidence>
<organism evidence="4">
    <name type="scientific">Sesamum radiatum</name>
    <name type="common">Black benniseed</name>
    <dbReference type="NCBI Taxonomy" id="300843"/>
    <lineage>
        <taxon>Eukaryota</taxon>
        <taxon>Viridiplantae</taxon>
        <taxon>Streptophyta</taxon>
        <taxon>Embryophyta</taxon>
        <taxon>Tracheophyta</taxon>
        <taxon>Spermatophyta</taxon>
        <taxon>Magnoliopsida</taxon>
        <taxon>eudicotyledons</taxon>
        <taxon>Gunneridae</taxon>
        <taxon>Pentapetalae</taxon>
        <taxon>asterids</taxon>
        <taxon>lamiids</taxon>
        <taxon>Lamiales</taxon>
        <taxon>Pedaliaceae</taxon>
        <taxon>Sesamum</taxon>
    </lineage>
</organism>
<comment type="caution">
    <text evidence="4">The sequence shown here is derived from an EMBL/GenBank/DDBJ whole genome shotgun (WGS) entry which is preliminary data.</text>
</comment>
<dbReference type="GO" id="GO:0003824">
    <property type="term" value="F:catalytic activity"/>
    <property type="evidence" value="ECO:0007669"/>
    <property type="project" value="InterPro"/>
</dbReference>
<feature type="domain" description="Reverse transcriptase zinc-binding" evidence="3">
    <location>
        <begin position="515"/>
        <end position="598"/>
    </location>
</feature>
<dbReference type="Pfam" id="PF00078">
    <property type="entry name" value="RVT_1"/>
    <property type="match status" value="1"/>
</dbReference>
<evidence type="ECO:0000313" key="4">
    <source>
        <dbReference type="EMBL" id="KAL0393384.1"/>
    </source>
</evidence>
<dbReference type="PANTHER" id="PTHR33710">
    <property type="entry name" value="BNAC02G09200D PROTEIN"/>
    <property type="match status" value="1"/>
</dbReference>
<dbReference type="SUPFAM" id="SSF56219">
    <property type="entry name" value="DNase I-like"/>
    <property type="match status" value="1"/>
</dbReference>
<dbReference type="Pfam" id="PF13966">
    <property type="entry name" value="zf-RVT"/>
    <property type="match status" value="1"/>
</dbReference>
<feature type="domain" description="Reverse transcriptase" evidence="1">
    <location>
        <begin position="376"/>
        <end position="453"/>
    </location>
</feature>
<dbReference type="InterPro" id="IPR000477">
    <property type="entry name" value="RT_dom"/>
</dbReference>
<gene>
    <name evidence="4" type="ORF">Sradi_2561200</name>
</gene>
<dbReference type="InterPro" id="IPR026960">
    <property type="entry name" value="RVT-Znf"/>
</dbReference>
<evidence type="ECO:0000259" key="3">
    <source>
        <dbReference type="Pfam" id="PF13966"/>
    </source>
</evidence>
<protein>
    <recommendedName>
        <fullName evidence="5">Reverse transcriptase domain-containing protein</fullName>
    </recommendedName>
</protein>
<evidence type="ECO:0000259" key="2">
    <source>
        <dbReference type="Pfam" id="PF03372"/>
    </source>
</evidence>
<dbReference type="PANTHER" id="PTHR33710:SF62">
    <property type="entry name" value="DUF4283 DOMAIN PROTEIN"/>
    <property type="match status" value="1"/>
</dbReference>
<dbReference type="Gene3D" id="3.60.10.10">
    <property type="entry name" value="Endonuclease/exonuclease/phosphatase"/>
    <property type="match status" value="1"/>
</dbReference>
<reference evidence="4" key="2">
    <citation type="journal article" date="2024" name="Plant">
        <title>Genomic evolution and insights into agronomic trait innovations of Sesamum species.</title>
        <authorList>
            <person name="Miao H."/>
            <person name="Wang L."/>
            <person name="Qu L."/>
            <person name="Liu H."/>
            <person name="Sun Y."/>
            <person name="Le M."/>
            <person name="Wang Q."/>
            <person name="Wei S."/>
            <person name="Zheng Y."/>
            <person name="Lin W."/>
            <person name="Duan Y."/>
            <person name="Cao H."/>
            <person name="Xiong S."/>
            <person name="Wang X."/>
            <person name="Wei L."/>
            <person name="Li C."/>
            <person name="Ma Q."/>
            <person name="Ju M."/>
            <person name="Zhao R."/>
            <person name="Li G."/>
            <person name="Mu C."/>
            <person name="Tian Q."/>
            <person name="Mei H."/>
            <person name="Zhang T."/>
            <person name="Gao T."/>
            <person name="Zhang H."/>
        </authorList>
    </citation>
    <scope>NUCLEOTIDE SEQUENCE</scope>
    <source>
        <strain evidence="4">G02</strain>
    </source>
</reference>
<accession>A0AAW2SLL2</accession>
<dbReference type="EMBL" id="JACGWJ010000010">
    <property type="protein sequence ID" value="KAL0393384.1"/>
    <property type="molecule type" value="Genomic_DNA"/>
</dbReference>
<sequence>MDYSMNCDILSSHEQFLHPRFSTDLLPHDFLYTWVYAKHTRAERRELWNEIRNIDPSCEPWLLGGDFNIILEANERKGGAAPNIRTMEDFSDMLLDCGLQDAGFEGAQFTWSRNRLWQRLDRFLYSHIWLHSFPITRIQHLTRNVSDHCPLLFTASKENKKAPAPFRFQNMWTKHHDFRNCNICKAEQKAKDCEKQYDGDPTDENLIAMNKATTELTFALSVEECYWKQKAACKWLSEGEKNTKCFHTLVKKKRKQSHIHTIQHNGVTLTKLEEIKESVVDYFKQVFTADEEVSYDPLHWVPNLLSEEDLQHLIIIPKLEEVKAVVFDMCPDSTAGPDGFTSHFYQSCWDIIANDLFEAVLDLFRGTPPPKNFTTGAGFFKSTRGLRQGDPLSPTLFILAAECLSRGLDNLFEQQPRLNYFTRGSLKVSHLAFADDVIIFSKGTRKELKILMDFLHHYEDHASPPVKSYWKDKSWDTDKLNEFLPPQLIHKISQVPFNDERIDLPHWKLSGDGTFTIKSTWNSIRQARTTLQLFKEIWCPFITPTMSIFLWRLLNDKIPVDQRIQSKGIQLASKCTCCNNIETLSHVFLDGPEISKVWDFFARKFNVILPSTNNITLHLSYWRFSSVGKTTSEQSFPCSFYGFVGLSERILNTGDINSILTASSGRFISSSIPSAFQNLPPWLTGEEIPTLLLPWI</sequence>
<dbReference type="Pfam" id="PF03372">
    <property type="entry name" value="Exo_endo_phos"/>
    <property type="match status" value="1"/>
</dbReference>